<organism evidence="12 13">
    <name type="scientific">Piptocephalis cylindrospora</name>
    <dbReference type="NCBI Taxonomy" id="1907219"/>
    <lineage>
        <taxon>Eukaryota</taxon>
        <taxon>Fungi</taxon>
        <taxon>Fungi incertae sedis</taxon>
        <taxon>Zoopagomycota</taxon>
        <taxon>Zoopagomycotina</taxon>
        <taxon>Zoopagomycetes</taxon>
        <taxon>Zoopagales</taxon>
        <taxon>Piptocephalidaceae</taxon>
        <taxon>Piptocephalis</taxon>
    </lineage>
</organism>
<keyword evidence="13" id="KW-1185">Reference proteome</keyword>
<dbReference type="PANTHER" id="PTHR19443:SF30">
    <property type="entry name" value="GLUCOKINASE-1-RELATED"/>
    <property type="match status" value="1"/>
</dbReference>
<keyword evidence="4 8" id="KW-0547">Nucleotide-binding</keyword>
<dbReference type="GO" id="GO:0008865">
    <property type="term" value="F:fructokinase activity"/>
    <property type="evidence" value="ECO:0007669"/>
    <property type="project" value="TreeGrafter"/>
</dbReference>
<evidence type="ECO:0000256" key="9">
    <source>
        <dbReference type="SAM" id="MobiDB-lite"/>
    </source>
</evidence>
<dbReference type="PRINTS" id="PR00475">
    <property type="entry name" value="HEXOKINASE"/>
</dbReference>
<dbReference type="InterPro" id="IPR001312">
    <property type="entry name" value="Hexokinase"/>
</dbReference>
<evidence type="ECO:0000256" key="8">
    <source>
        <dbReference type="RuleBase" id="RU362007"/>
    </source>
</evidence>
<dbReference type="InterPro" id="IPR043129">
    <property type="entry name" value="ATPase_NBD"/>
</dbReference>
<dbReference type="GO" id="GO:0005524">
    <property type="term" value="F:ATP binding"/>
    <property type="evidence" value="ECO:0007669"/>
    <property type="project" value="UniProtKB-UniRule"/>
</dbReference>
<evidence type="ECO:0000256" key="7">
    <source>
        <dbReference type="ARBA" id="ARBA00023152"/>
    </source>
</evidence>
<dbReference type="EC" id="2.7.1.-" evidence="8"/>
<dbReference type="GO" id="GO:0006006">
    <property type="term" value="P:glucose metabolic process"/>
    <property type="evidence" value="ECO:0007669"/>
    <property type="project" value="TreeGrafter"/>
</dbReference>
<sequence length="497" mass="54502">MPPLDYTTLSQAQRTHLAQLEERFLVPSSTLESVYDHMQEELQKGLEKPGQTVAMIPSYVTHRITGEEEGEYLAMDLGGTNLRICKVTLLGAGKLKVAQNKYSVSDALKTGTSKELFDYLAECVDDFLTERAGRGSRGGPRLDMGFTFSFPVAQTGIDKGCLVTWTKGYDIQDAVGKDIVQLLQTAINRKHLNVRVAAIVNDTVGTLLACAYQAPETFCGVILGTGTNAAYYERLDKITKFDRTLSDRHVREMILNMEWGAFDSERHVLPFTRYDNKLDRESINPGKQLFEKMVSGMYLGEIVRNILVDMVDRRLIFSGNSSPELNHAYTLDTAYLSTIEADMQDLGLLDTREVLETILNLPSPTAADIVIVKRVCELVGHRSAKLAASALSALIRQRQDLLAPTDPENGGGPGKVMVGIDGSLYEFYPNYERLLLEQMTKLIGPDITSLVSIKLSKDGSGVGAALTALAASKTRGSSRGPSRTTTPGVEMIPPGHT</sequence>
<dbReference type="FunFam" id="3.40.367.20:FF:000020">
    <property type="entry name" value="Hexokinase-1"/>
    <property type="match status" value="1"/>
</dbReference>
<keyword evidence="6 8" id="KW-0067">ATP-binding</keyword>
<dbReference type="Gene3D" id="3.40.367.20">
    <property type="match status" value="1"/>
</dbReference>
<dbReference type="FunFam" id="3.30.420.40:FF:000034">
    <property type="entry name" value="Phosphotransferase"/>
    <property type="match status" value="1"/>
</dbReference>
<dbReference type="PANTHER" id="PTHR19443">
    <property type="entry name" value="HEXOKINASE"/>
    <property type="match status" value="1"/>
</dbReference>
<feature type="domain" description="Hexokinase C-terminal" evidence="11">
    <location>
        <begin position="219"/>
        <end position="469"/>
    </location>
</feature>
<dbReference type="GO" id="GO:0004340">
    <property type="term" value="F:glucokinase activity"/>
    <property type="evidence" value="ECO:0007669"/>
    <property type="project" value="TreeGrafter"/>
</dbReference>
<dbReference type="UniPathway" id="UPA00109">
    <property type="reaction ID" value="UER00180"/>
</dbReference>
<feature type="domain" description="Hexokinase N-terminal" evidence="10">
    <location>
        <begin position="17"/>
        <end position="212"/>
    </location>
</feature>
<feature type="region of interest" description="Disordered" evidence="9">
    <location>
        <begin position="471"/>
        <end position="497"/>
    </location>
</feature>
<comment type="similarity">
    <text evidence="2 8">Belongs to the hexokinase family.</text>
</comment>
<evidence type="ECO:0000256" key="4">
    <source>
        <dbReference type="ARBA" id="ARBA00022741"/>
    </source>
</evidence>
<feature type="compositionally biased region" description="Polar residues" evidence="9">
    <location>
        <begin position="474"/>
        <end position="487"/>
    </location>
</feature>
<evidence type="ECO:0000259" key="11">
    <source>
        <dbReference type="Pfam" id="PF03727"/>
    </source>
</evidence>
<evidence type="ECO:0000256" key="3">
    <source>
        <dbReference type="ARBA" id="ARBA00022679"/>
    </source>
</evidence>
<dbReference type="GO" id="GO:0001678">
    <property type="term" value="P:intracellular glucose homeostasis"/>
    <property type="evidence" value="ECO:0007669"/>
    <property type="project" value="InterPro"/>
</dbReference>
<evidence type="ECO:0000256" key="2">
    <source>
        <dbReference type="ARBA" id="ARBA00009225"/>
    </source>
</evidence>
<keyword evidence="7 8" id="KW-0324">Glycolysis</keyword>
<dbReference type="EMBL" id="KZ989043">
    <property type="protein sequence ID" value="RKP11284.1"/>
    <property type="molecule type" value="Genomic_DNA"/>
</dbReference>
<dbReference type="PROSITE" id="PS51748">
    <property type="entry name" value="HEXOKINASE_2"/>
    <property type="match status" value="1"/>
</dbReference>
<keyword evidence="5 8" id="KW-0418">Kinase</keyword>
<dbReference type="SUPFAM" id="SSF53067">
    <property type="entry name" value="Actin-like ATPase domain"/>
    <property type="match status" value="2"/>
</dbReference>
<dbReference type="GO" id="GO:0005829">
    <property type="term" value="C:cytosol"/>
    <property type="evidence" value="ECO:0007669"/>
    <property type="project" value="TreeGrafter"/>
</dbReference>
<evidence type="ECO:0000259" key="10">
    <source>
        <dbReference type="Pfam" id="PF00349"/>
    </source>
</evidence>
<dbReference type="GO" id="GO:0005739">
    <property type="term" value="C:mitochondrion"/>
    <property type="evidence" value="ECO:0007669"/>
    <property type="project" value="TreeGrafter"/>
</dbReference>
<dbReference type="InterPro" id="IPR022673">
    <property type="entry name" value="Hexokinase_C"/>
</dbReference>
<accession>A0A4P9XY63</accession>
<evidence type="ECO:0000313" key="13">
    <source>
        <dbReference type="Proteomes" id="UP000267251"/>
    </source>
</evidence>
<keyword evidence="3 8" id="KW-0808">Transferase</keyword>
<name>A0A4P9XY63_9FUNG</name>
<dbReference type="CDD" id="cd24018">
    <property type="entry name" value="ASKHA_NBD_HK_fungi"/>
    <property type="match status" value="1"/>
</dbReference>
<reference evidence="13" key="1">
    <citation type="journal article" date="2018" name="Nat. Microbiol.">
        <title>Leveraging single-cell genomics to expand the fungal tree of life.</title>
        <authorList>
            <person name="Ahrendt S.R."/>
            <person name="Quandt C.A."/>
            <person name="Ciobanu D."/>
            <person name="Clum A."/>
            <person name="Salamov A."/>
            <person name="Andreopoulos B."/>
            <person name="Cheng J.F."/>
            <person name="Woyke T."/>
            <person name="Pelin A."/>
            <person name="Henrissat B."/>
            <person name="Reynolds N.K."/>
            <person name="Benny G.L."/>
            <person name="Smith M.E."/>
            <person name="James T.Y."/>
            <person name="Grigoriev I.V."/>
        </authorList>
    </citation>
    <scope>NUCLEOTIDE SEQUENCE [LARGE SCALE GENOMIC DNA]</scope>
</reference>
<proteinExistence type="inferred from homology"/>
<evidence type="ECO:0000256" key="6">
    <source>
        <dbReference type="ARBA" id="ARBA00022840"/>
    </source>
</evidence>
<evidence type="ECO:0000256" key="5">
    <source>
        <dbReference type="ARBA" id="ARBA00022777"/>
    </source>
</evidence>
<dbReference type="Pfam" id="PF03727">
    <property type="entry name" value="Hexokinase_2"/>
    <property type="match status" value="1"/>
</dbReference>
<dbReference type="Pfam" id="PF00349">
    <property type="entry name" value="Hexokinase_1"/>
    <property type="match status" value="1"/>
</dbReference>
<dbReference type="GO" id="GO:0006096">
    <property type="term" value="P:glycolytic process"/>
    <property type="evidence" value="ECO:0007669"/>
    <property type="project" value="UniProtKB-UniPathway"/>
</dbReference>
<dbReference type="Gene3D" id="3.30.420.40">
    <property type="match status" value="1"/>
</dbReference>
<evidence type="ECO:0000256" key="1">
    <source>
        <dbReference type="ARBA" id="ARBA00004888"/>
    </source>
</evidence>
<dbReference type="OrthoDB" id="419537at2759"/>
<evidence type="ECO:0000313" key="12">
    <source>
        <dbReference type="EMBL" id="RKP11284.1"/>
    </source>
</evidence>
<protein>
    <recommendedName>
        <fullName evidence="8">Phosphotransferase</fullName>
        <ecNumber evidence="8">2.7.1.-</ecNumber>
    </recommendedName>
</protein>
<dbReference type="AlphaFoldDB" id="A0A4P9XY63"/>
<dbReference type="Proteomes" id="UP000267251">
    <property type="component" value="Unassembled WGS sequence"/>
</dbReference>
<dbReference type="InterPro" id="IPR022672">
    <property type="entry name" value="Hexokinase_N"/>
</dbReference>
<dbReference type="GO" id="GO:0005536">
    <property type="term" value="F:D-glucose binding"/>
    <property type="evidence" value="ECO:0007669"/>
    <property type="project" value="InterPro"/>
</dbReference>
<comment type="pathway">
    <text evidence="1">Carbohydrate degradation; glycolysis; D-glyceraldehyde 3-phosphate and glycerone phosphate from D-glucose: step 1/4.</text>
</comment>
<gene>
    <name evidence="12" type="ORF">BJ684DRAFT_22166</name>
</gene>